<evidence type="ECO:0000313" key="3">
    <source>
        <dbReference type="Proteomes" id="UP001628220"/>
    </source>
</evidence>
<evidence type="ECO:0000259" key="1">
    <source>
        <dbReference type="Pfam" id="PF00501"/>
    </source>
</evidence>
<sequence length="542" mass="61183">MNEPNYEKNLLERFEESFRAAFAQPVFRDYTSGEEATYGLTGYRIMQLHEQFRTNGIKEGDKIALAGADSLRWCTAFMAIITYGAVAVPLMPNFPAEDMAHLVEHSEAKALFADKVRRGMLSNYPLEDVRLRFNLEDLSLREGDSEVWRAANELPMDFAPEDIRFSRRSNDELMLLNYTSGTSGMSKGVMLTGANLSGNVVYAVEDRKMFRSGDRLLCFLPLAHTYSCTFNLLAPVASGELVVILGQIPTPRVLAEAFQEVKPNLILTVPLIIEKIYKLALQPKLAKRYMRVLMAIPIVKNVVYANIRKRLSSFFGGEFREVIAGGAALAPEIDTFFHRIGFPLTVGYGMTECGPLICYSPCRIRKPHSCGRPLPKMQVRIVAERKNEIEVRGLNVCQGYFKQPEATKELFTEDGWMRTGDLGYLDKQNNLFIVGRSKNMILSASGENIYPEEIESKVASLPYVEDCLVVQRKSGLVALIVLNEAAYQADGLNQEQARQRLSDERTALNHRLPAYAPISAFVFRDEPFEKTPKQSIKRYLYE</sequence>
<dbReference type="InterPro" id="IPR000873">
    <property type="entry name" value="AMP-dep_synth/lig_dom"/>
</dbReference>
<dbReference type="Proteomes" id="UP001628220">
    <property type="component" value="Unassembled WGS sequence"/>
</dbReference>
<dbReference type="Gene3D" id="3.30.300.30">
    <property type="match status" value="1"/>
</dbReference>
<dbReference type="PANTHER" id="PTHR24096:SF420">
    <property type="entry name" value="LONG-CHAIN-FATTY-ACID--COA LIGASE-RELATED"/>
    <property type="match status" value="1"/>
</dbReference>
<organism evidence="2 3">
    <name type="scientific">Porphyromonas miyakawae</name>
    <dbReference type="NCBI Taxonomy" id="3137470"/>
    <lineage>
        <taxon>Bacteria</taxon>
        <taxon>Pseudomonadati</taxon>
        <taxon>Bacteroidota</taxon>
        <taxon>Bacteroidia</taxon>
        <taxon>Bacteroidales</taxon>
        <taxon>Porphyromonadaceae</taxon>
        <taxon>Porphyromonas</taxon>
    </lineage>
</organism>
<dbReference type="EMBL" id="BAAFSF010000004">
    <property type="protein sequence ID" value="GAB1252185.1"/>
    <property type="molecule type" value="Genomic_DNA"/>
</dbReference>
<dbReference type="Pfam" id="PF23562">
    <property type="entry name" value="AMP-binding_C_3"/>
    <property type="match status" value="1"/>
</dbReference>
<name>A0ABQ0E390_9PORP</name>
<dbReference type="SUPFAM" id="SSF56801">
    <property type="entry name" value="Acetyl-CoA synthetase-like"/>
    <property type="match status" value="1"/>
</dbReference>
<dbReference type="Pfam" id="PF00501">
    <property type="entry name" value="AMP-binding"/>
    <property type="match status" value="1"/>
</dbReference>
<evidence type="ECO:0000313" key="2">
    <source>
        <dbReference type="EMBL" id="GAB1252185.1"/>
    </source>
</evidence>
<dbReference type="InterPro" id="IPR042099">
    <property type="entry name" value="ANL_N_sf"/>
</dbReference>
<protein>
    <submittedName>
        <fullName evidence="2">Long-chain fatty acid--CoA ligase</fullName>
    </submittedName>
</protein>
<dbReference type="InterPro" id="IPR020845">
    <property type="entry name" value="AMP-binding_CS"/>
</dbReference>
<dbReference type="InterPro" id="IPR045851">
    <property type="entry name" value="AMP-bd_C_sf"/>
</dbReference>
<keyword evidence="2" id="KW-0436">Ligase</keyword>
<feature type="domain" description="AMP-dependent synthetase/ligase" evidence="1">
    <location>
        <begin position="27"/>
        <end position="401"/>
    </location>
</feature>
<dbReference type="Gene3D" id="3.40.50.12780">
    <property type="entry name" value="N-terminal domain of ligase-like"/>
    <property type="match status" value="1"/>
</dbReference>
<keyword evidence="3" id="KW-1185">Reference proteome</keyword>
<dbReference type="GO" id="GO:0016874">
    <property type="term" value="F:ligase activity"/>
    <property type="evidence" value="ECO:0007669"/>
    <property type="project" value="UniProtKB-KW"/>
</dbReference>
<comment type="caution">
    <text evidence="2">The sequence shown here is derived from an EMBL/GenBank/DDBJ whole genome shotgun (WGS) entry which is preliminary data.</text>
</comment>
<dbReference type="PANTHER" id="PTHR24096">
    <property type="entry name" value="LONG-CHAIN-FATTY-ACID--COA LIGASE"/>
    <property type="match status" value="1"/>
</dbReference>
<proteinExistence type="predicted"/>
<accession>A0ABQ0E390</accession>
<dbReference type="RefSeq" id="WP_411915947.1">
    <property type="nucleotide sequence ID" value="NZ_BAAFSF010000004.1"/>
</dbReference>
<dbReference type="PROSITE" id="PS00455">
    <property type="entry name" value="AMP_BINDING"/>
    <property type="match status" value="1"/>
</dbReference>
<gene>
    <name evidence="2" type="ORF">Tsumi_12910</name>
</gene>
<reference evidence="2 3" key="1">
    <citation type="journal article" date="2025" name="Int. J. Syst. Evol. Microbiol.">
        <title>Desulfovibrio falkowii sp. nov., Porphyromonas miyakawae sp. nov., Mediterraneibacter flintii sp. nov. and Owariibacterium komagatae gen. nov., sp. nov., isolated from human faeces.</title>
        <authorList>
            <person name="Hamaguchi T."/>
            <person name="Ohara M."/>
            <person name="Hisatomi A."/>
            <person name="Sekiguchi K."/>
            <person name="Takeda J.I."/>
            <person name="Ueyama J."/>
            <person name="Ito M."/>
            <person name="Nishiwaki H."/>
            <person name="Ogi T."/>
            <person name="Hirayama M."/>
            <person name="Ohkuma M."/>
            <person name="Sakamoto M."/>
            <person name="Ohno K."/>
        </authorList>
    </citation>
    <scope>NUCLEOTIDE SEQUENCE [LARGE SCALE GENOMIC DNA]</scope>
    <source>
        <strain evidence="2 3">13CB11C</strain>
    </source>
</reference>